<evidence type="ECO:0000313" key="1">
    <source>
        <dbReference type="EMBL" id="CAH6661972.1"/>
    </source>
</evidence>
<name>A0ABN8TIH8_9ENTR</name>
<proteinExistence type="predicted"/>
<organism evidence="1 2">
    <name type="scientific">Pseudocitrobacter vendiensis</name>
    <dbReference type="NCBI Taxonomy" id="2488306"/>
    <lineage>
        <taxon>Bacteria</taxon>
        <taxon>Pseudomonadati</taxon>
        <taxon>Pseudomonadota</taxon>
        <taxon>Gammaproteobacteria</taxon>
        <taxon>Enterobacterales</taxon>
        <taxon>Enterobacteriaceae</taxon>
        <taxon>Pseudocitrobacter</taxon>
    </lineage>
</organism>
<dbReference type="RefSeq" id="WP_253899140.1">
    <property type="nucleotide sequence ID" value="NZ_CALSBS010000033.1"/>
</dbReference>
<accession>A0ABN8TIH8</accession>
<keyword evidence="2" id="KW-1185">Reference proteome</keyword>
<sequence length="62" mass="7005">MQKKKYVVIIGVEHPGTGHWLPAGTEVELSERQAKIMLQNGHIKLSADVKKNRVVRESRAKN</sequence>
<gene>
    <name evidence="1" type="ORF">FBBNIHIM_22960</name>
</gene>
<comment type="caution">
    <text evidence="1">The sequence shown here is derived from an EMBL/GenBank/DDBJ whole genome shotgun (WGS) entry which is preliminary data.</text>
</comment>
<dbReference type="EMBL" id="CALSBS010000033">
    <property type="protein sequence ID" value="CAH6661972.1"/>
    <property type="molecule type" value="Genomic_DNA"/>
</dbReference>
<protein>
    <submittedName>
        <fullName evidence="1">Uncharacterized protein</fullName>
    </submittedName>
</protein>
<dbReference type="Proteomes" id="UP001152651">
    <property type="component" value="Unassembled WGS sequence"/>
</dbReference>
<reference evidence="1" key="1">
    <citation type="submission" date="2022-05" db="EMBL/GenBank/DDBJ databases">
        <authorList>
            <person name="Blom J."/>
        </authorList>
    </citation>
    <scope>NUCLEOTIDE SEQUENCE</scope>
    <source>
        <strain evidence="1">Type strain: CPO20170097</strain>
    </source>
</reference>
<evidence type="ECO:0000313" key="2">
    <source>
        <dbReference type="Proteomes" id="UP001152651"/>
    </source>
</evidence>